<evidence type="ECO:0000313" key="2">
    <source>
        <dbReference type="Proteomes" id="UP000762676"/>
    </source>
</evidence>
<dbReference type="EMBL" id="BMAT01002540">
    <property type="protein sequence ID" value="GFS08840.1"/>
    <property type="molecule type" value="Genomic_DNA"/>
</dbReference>
<gene>
    <name evidence="1" type="ORF">ElyMa_001284000</name>
</gene>
<dbReference type="Proteomes" id="UP000762676">
    <property type="component" value="Unassembled WGS sequence"/>
</dbReference>
<protein>
    <recommendedName>
        <fullName evidence="3">SAM domain-containing protein</fullName>
    </recommendedName>
</protein>
<sequence>MLILMRVIGLITGFKGRVFLDKLQQWKSTDWDIYHLMFAPDSLKPADINLITNMDNFRDISQLYRLGDPDFYQKVPRKVMVKLAKKLKTALGNPSTWSYLHSNLLLPYIVNMPPKVLKRDLTASMLSTADCDLIKLLGRVFRSLTTAEMQSIPDSALAECIDHIAPMLEDSCADNKRLCKKVWEKVKTYATGQGTSVGQLVQNLGDKFLRYLPEEDIQLINIEDVGGVEVLKDLDISPNYVRDLRSLLIQ</sequence>
<organism evidence="1 2">
    <name type="scientific">Elysia marginata</name>
    <dbReference type="NCBI Taxonomy" id="1093978"/>
    <lineage>
        <taxon>Eukaryota</taxon>
        <taxon>Metazoa</taxon>
        <taxon>Spiralia</taxon>
        <taxon>Lophotrochozoa</taxon>
        <taxon>Mollusca</taxon>
        <taxon>Gastropoda</taxon>
        <taxon>Heterobranchia</taxon>
        <taxon>Euthyneura</taxon>
        <taxon>Panpulmonata</taxon>
        <taxon>Sacoglossa</taxon>
        <taxon>Placobranchoidea</taxon>
        <taxon>Plakobranchidae</taxon>
        <taxon>Elysia</taxon>
    </lineage>
</organism>
<dbReference type="AlphaFoldDB" id="A0AAV4IHA7"/>
<evidence type="ECO:0000313" key="1">
    <source>
        <dbReference type="EMBL" id="GFS08840.1"/>
    </source>
</evidence>
<reference evidence="1 2" key="1">
    <citation type="journal article" date="2021" name="Elife">
        <title>Chloroplast acquisition without the gene transfer in kleptoplastic sea slugs, Plakobranchus ocellatus.</title>
        <authorList>
            <person name="Maeda T."/>
            <person name="Takahashi S."/>
            <person name="Yoshida T."/>
            <person name="Shimamura S."/>
            <person name="Takaki Y."/>
            <person name="Nagai Y."/>
            <person name="Toyoda A."/>
            <person name="Suzuki Y."/>
            <person name="Arimoto A."/>
            <person name="Ishii H."/>
            <person name="Satoh N."/>
            <person name="Nishiyama T."/>
            <person name="Hasebe M."/>
            <person name="Maruyama T."/>
            <person name="Minagawa J."/>
            <person name="Obokata J."/>
            <person name="Shigenobu S."/>
        </authorList>
    </citation>
    <scope>NUCLEOTIDE SEQUENCE [LARGE SCALE GENOMIC DNA]</scope>
</reference>
<keyword evidence="2" id="KW-1185">Reference proteome</keyword>
<accession>A0AAV4IHA7</accession>
<evidence type="ECO:0008006" key="3">
    <source>
        <dbReference type="Google" id="ProtNLM"/>
    </source>
</evidence>
<proteinExistence type="predicted"/>
<name>A0AAV4IHA7_9GAST</name>
<comment type="caution">
    <text evidence="1">The sequence shown here is derived from an EMBL/GenBank/DDBJ whole genome shotgun (WGS) entry which is preliminary data.</text>
</comment>